<evidence type="ECO:0000256" key="9">
    <source>
        <dbReference type="PROSITE-ProRule" id="PRU00703"/>
    </source>
</evidence>
<dbReference type="Pfam" id="PF01595">
    <property type="entry name" value="CNNM"/>
    <property type="match status" value="1"/>
</dbReference>
<dbReference type="PANTHER" id="PTHR43099">
    <property type="entry name" value="UPF0053 PROTEIN YRKA"/>
    <property type="match status" value="1"/>
</dbReference>
<dbReference type="PROSITE" id="PS51846">
    <property type="entry name" value="CNNM"/>
    <property type="match status" value="1"/>
</dbReference>
<evidence type="ECO:0000256" key="6">
    <source>
        <dbReference type="ARBA" id="ARBA00022989"/>
    </source>
</evidence>
<keyword evidence="4 10" id="KW-0812">Transmembrane</keyword>
<dbReference type="FunFam" id="3.10.580.10:FF:000002">
    <property type="entry name" value="Magnesium/cobalt efflux protein CorC"/>
    <property type="match status" value="1"/>
</dbReference>
<feature type="transmembrane region" description="Helical" evidence="11">
    <location>
        <begin position="6"/>
        <end position="27"/>
    </location>
</feature>
<feature type="transmembrane region" description="Helical" evidence="11">
    <location>
        <begin position="134"/>
        <end position="156"/>
    </location>
</feature>
<evidence type="ECO:0000256" key="5">
    <source>
        <dbReference type="ARBA" id="ARBA00022737"/>
    </source>
</evidence>
<keyword evidence="3" id="KW-1003">Cell membrane</keyword>
<accession>A0A927HBY7</accession>
<dbReference type="GO" id="GO:0050660">
    <property type="term" value="F:flavin adenine dinucleotide binding"/>
    <property type="evidence" value="ECO:0007669"/>
    <property type="project" value="InterPro"/>
</dbReference>
<evidence type="ECO:0000256" key="7">
    <source>
        <dbReference type="ARBA" id="ARBA00023122"/>
    </source>
</evidence>
<evidence type="ECO:0000313" key="14">
    <source>
        <dbReference type="EMBL" id="MBD3109087.1"/>
    </source>
</evidence>
<dbReference type="SUPFAM" id="SSF54631">
    <property type="entry name" value="CBS-domain pair"/>
    <property type="match status" value="1"/>
</dbReference>
<keyword evidence="6 10" id="KW-1133">Transmembrane helix</keyword>
<feature type="domain" description="CNNM transmembrane" evidence="13">
    <location>
        <begin position="1"/>
        <end position="201"/>
    </location>
</feature>
<comment type="similarity">
    <text evidence="2">Belongs to the UPF0053 family.</text>
</comment>
<evidence type="ECO:0000256" key="2">
    <source>
        <dbReference type="ARBA" id="ARBA00006337"/>
    </source>
</evidence>
<reference evidence="14" key="1">
    <citation type="submission" date="2020-09" db="EMBL/GenBank/DDBJ databases">
        <title>Bacillus faecalis sp. nov., a moderately halophilic bacterium isolated from cow faeces.</title>
        <authorList>
            <person name="Jiang L."/>
            <person name="Lee J."/>
        </authorList>
    </citation>
    <scope>NUCLEOTIDE SEQUENCE</scope>
    <source>
        <strain evidence="14">AGMB 02131</strain>
    </source>
</reference>
<dbReference type="Gene3D" id="3.30.465.10">
    <property type="match status" value="1"/>
</dbReference>
<dbReference type="PANTHER" id="PTHR43099:SF2">
    <property type="entry name" value="UPF0053 PROTEIN YRKA"/>
    <property type="match status" value="1"/>
</dbReference>
<dbReference type="SUPFAM" id="SSF56176">
    <property type="entry name" value="FAD-binding/transporter-associated domain-like"/>
    <property type="match status" value="1"/>
</dbReference>
<dbReference type="EMBL" id="JACXSI010000027">
    <property type="protein sequence ID" value="MBD3109087.1"/>
    <property type="molecule type" value="Genomic_DNA"/>
</dbReference>
<evidence type="ECO:0000313" key="15">
    <source>
        <dbReference type="Proteomes" id="UP000602076"/>
    </source>
</evidence>
<dbReference type="SMART" id="SM01091">
    <property type="entry name" value="CorC_HlyC"/>
    <property type="match status" value="1"/>
</dbReference>
<dbReference type="Proteomes" id="UP000602076">
    <property type="component" value="Unassembled WGS sequence"/>
</dbReference>
<organism evidence="14 15">
    <name type="scientific">Peribacillus faecalis</name>
    <dbReference type="NCBI Taxonomy" id="2772559"/>
    <lineage>
        <taxon>Bacteria</taxon>
        <taxon>Bacillati</taxon>
        <taxon>Bacillota</taxon>
        <taxon>Bacilli</taxon>
        <taxon>Bacillales</taxon>
        <taxon>Bacillaceae</taxon>
        <taxon>Peribacillus</taxon>
    </lineage>
</organism>
<name>A0A927HBY7_9BACI</name>
<keyword evidence="15" id="KW-1185">Reference proteome</keyword>
<evidence type="ECO:0000256" key="3">
    <source>
        <dbReference type="ARBA" id="ARBA00022475"/>
    </source>
</evidence>
<evidence type="ECO:0000259" key="12">
    <source>
        <dbReference type="PROSITE" id="PS51371"/>
    </source>
</evidence>
<dbReference type="SMART" id="SM00116">
    <property type="entry name" value="CBS"/>
    <property type="match status" value="2"/>
</dbReference>
<feature type="domain" description="CBS" evidence="12">
    <location>
        <begin position="286"/>
        <end position="343"/>
    </location>
</feature>
<dbReference type="AlphaFoldDB" id="A0A927HBY7"/>
<feature type="transmembrane region" description="Helical" evidence="11">
    <location>
        <begin position="97"/>
        <end position="122"/>
    </location>
</feature>
<proteinExistence type="inferred from homology"/>
<dbReference type="InterPro" id="IPR000644">
    <property type="entry name" value="CBS_dom"/>
</dbReference>
<dbReference type="Gene3D" id="3.10.580.10">
    <property type="entry name" value="CBS-domain"/>
    <property type="match status" value="1"/>
</dbReference>
<dbReference type="GO" id="GO:0005886">
    <property type="term" value="C:plasma membrane"/>
    <property type="evidence" value="ECO:0007669"/>
    <property type="project" value="UniProtKB-SubCell"/>
</dbReference>
<dbReference type="PROSITE" id="PS51371">
    <property type="entry name" value="CBS"/>
    <property type="match status" value="2"/>
</dbReference>
<keyword evidence="5" id="KW-0677">Repeat</keyword>
<dbReference type="InterPro" id="IPR005170">
    <property type="entry name" value="Transptr-assoc_dom"/>
</dbReference>
<comment type="caution">
    <text evidence="14">The sequence shown here is derived from an EMBL/GenBank/DDBJ whole genome shotgun (WGS) entry which is preliminary data.</text>
</comment>
<keyword evidence="7 9" id="KW-0129">CBS domain</keyword>
<sequence>MDIFNLVLVVVLIALTGFFVATEFAIVKVRPTRINQLLEEGRRGAKAAKHVTSHLDEYLSACQLGITVTALGLGWLGEPTIERILLPFLNGTDLPSGATHAISFVVALVVMTYLHVVFGELAPKTVAIQKAETVTLLFAGPIMWFYRIMYPFIWLLNGSARLLLSLFGLKSASEHEETHSEEELRMIMSDSYKSGEINKTELTYVNNIFEFDNRVAKEIMVPRTSIQTINLDATLEEIMDIIHEEKYTRYPIIDGDKDHIIGLINMKDILSAQRKFQPHDQPLSHIMKPIISIIETIPINELLLKMQRERTHMAILFDEYGGTSGLVTVEDILEEIVGEIRDEYDADEIPEIRKVADNHYLFSSKVLVSEINDILGTHLSDEEIDTIGGWIFTQNYEVKVGDSIEVEGYNFMIKEMEGHQILFIEVTKSEIPAEVILDQA</sequence>
<dbReference type="Pfam" id="PF03471">
    <property type="entry name" value="CorC_HlyC"/>
    <property type="match status" value="1"/>
</dbReference>
<dbReference type="InterPro" id="IPR051676">
    <property type="entry name" value="UPF0053_domain"/>
</dbReference>
<dbReference type="InterPro" id="IPR046342">
    <property type="entry name" value="CBS_dom_sf"/>
</dbReference>
<evidence type="ECO:0000256" key="11">
    <source>
        <dbReference type="SAM" id="Phobius"/>
    </source>
</evidence>
<comment type="subcellular location">
    <subcellularLocation>
        <location evidence="1">Cell membrane</location>
        <topology evidence="1">Multi-pass membrane protein</topology>
    </subcellularLocation>
</comment>
<dbReference type="InterPro" id="IPR002550">
    <property type="entry name" value="CNNM"/>
</dbReference>
<evidence type="ECO:0000259" key="13">
    <source>
        <dbReference type="PROSITE" id="PS51846"/>
    </source>
</evidence>
<protein>
    <submittedName>
        <fullName evidence="14">HlyC/CorC family transporter</fullName>
    </submittedName>
</protein>
<evidence type="ECO:0000256" key="10">
    <source>
        <dbReference type="PROSITE-ProRule" id="PRU01193"/>
    </source>
</evidence>
<feature type="domain" description="CBS" evidence="12">
    <location>
        <begin position="220"/>
        <end position="281"/>
    </location>
</feature>
<dbReference type="InterPro" id="IPR044751">
    <property type="entry name" value="Ion_transp-like_CBS"/>
</dbReference>
<keyword evidence="8 10" id="KW-0472">Membrane</keyword>
<evidence type="ECO:0000256" key="1">
    <source>
        <dbReference type="ARBA" id="ARBA00004651"/>
    </source>
</evidence>
<dbReference type="Pfam" id="PF00571">
    <property type="entry name" value="CBS"/>
    <property type="match status" value="2"/>
</dbReference>
<gene>
    <name evidence="14" type="ORF">IEO70_12020</name>
</gene>
<dbReference type="RefSeq" id="WP_190998627.1">
    <property type="nucleotide sequence ID" value="NZ_JACXSI010000027.1"/>
</dbReference>
<dbReference type="CDD" id="cd04590">
    <property type="entry name" value="CBS_pair_CorC_HlyC_assoc"/>
    <property type="match status" value="1"/>
</dbReference>
<dbReference type="InterPro" id="IPR036318">
    <property type="entry name" value="FAD-bd_PCMH-like_sf"/>
</dbReference>
<evidence type="ECO:0000256" key="8">
    <source>
        <dbReference type="ARBA" id="ARBA00023136"/>
    </source>
</evidence>
<evidence type="ECO:0000256" key="4">
    <source>
        <dbReference type="ARBA" id="ARBA00022692"/>
    </source>
</evidence>
<dbReference type="InterPro" id="IPR016169">
    <property type="entry name" value="FAD-bd_PCMH_sub2"/>
</dbReference>